<accession>B3VD29</accession>
<dbReference type="KEGG" id="vg:6449797"/>
<dbReference type="GeneID" id="6449797"/>
<reference evidence="1 2" key="1">
    <citation type="submission" date="2008-05" db="EMBL/GenBank/DDBJ databases">
        <title>Genomic sequences and analysis of several T7-like bacteriophages.</title>
        <authorList>
            <person name="Savalia D."/>
            <person name="Severinov K."/>
            <person name="Molineux I."/>
        </authorList>
    </citation>
    <scope>NUCLEOTIDE SEQUENCE [LARGE SCALE GENOMIC DNA]</scope>
</reference>
<name>B3VD29_9CAUD</name>
<dbReference type="EMBL" id="EU734174">
    <property type="protein sequence ID" value="ACF15884.1"/>
    <property type="molecule type" value="Genomic_DNA"/>
</dbReference>
<evidence type="ECO:0000313" key="2">
    <source>
        <dbReference type="Proteomes" id="UP000000615"/>
    </source>
</evidence>
<protein>
    <submittedName>
        <fullName evidence="1">Gp0.45</fullName>
    </submittedName>
</protein>
<evidence type="ECO:0000313" key="1">
    <source>
        <dbReference type="EMBL" id="ACF15884.1"/>
    </source>
</evidence>
<keyword evidence="2" id="KW-1185">Reference proteome</keyword>
<gene>
    <name evidence="1" type="primary">0.45</name>
    <name evidence="1" type="ORF">AS5_0001</name>
</gene>
<dbReference type="Proteomes" id="UP000000615">
    <property type="component" value="Segment"/>
</dbReference>
<dbReference type="OrthoDB" id="22688at10239"/>
<dbReference type="RefSeq" id="YP_002003934.1">
    <property type="nucleotide sequence ID" value="NC_011045.1"/>
</dbReference>
<proteinExistence type="predicted"/>
<sequence>MPFMIFTNDVIGANMSKLIASSKLSGCYTVTLREHLHGKMGSTYTVRYGKQVSHFVNERLAHDEYLACVHHQRSCAGWE</sequence>
<organism evidence="1 2">
    <name type="scientific">Escherichia phage 13a</name>
    <dbReference type="NCBI Taxonomy" id="532076"/>
    <lineage>
        <taxon>Viruses</taxon>
        <taxon>Duplodnaviria</taxon>
        <taxon>Heunggongvirae</taxon>
        <taxon>Uroviricota</taxon>
        <taxon>Caudoviricetes</taxon>
        <taxon>Autographivirales</taxon>
        <taxon>Autotranscriptaviridae</taxon>
        <taxon>Studiervirinae</taxon>
        <taxon>Teseptimavirus</taxon>
        <taxon>Teseptimavirus 13a</taxon>
    </lineage>
</organism>